<dbReference type="InterPro" id="IPR021949">
    <property type="entry name" value="DUF3566_TM"/>
</dbReference>
<keyword evidence="1" id="KW-0472">Membrane</keyword>
<feature type="transmembrane region" description="Helical" evidence="1">
    <location>
        <begin position="68"/>
        <end position="95"/>
    </location>
</feature>
<gene>
    <name evidence="3" type="ORF">NCTC11862_01008</name>
</gene>
<dbReference type="Pfam" id="PF12089">
    <property type="entry name" value="DUF3566"/>
    <property type="match status" value="1"/>
</dbReference>
<keyword evidence="1" id="KW-0812">Transmembrane</keyword>
<keyword evidence="1" id="KW-1133">Transmembrane helix</keyword>
<dbReference type="RefSeq" id="WP_018582699.1">
    <property type="nucleotide sequence ID" value="NZ_LDYD01000001.1"/>
</dbReference>
<name>A0A376CLY5_9CORY</name>
<evidence type="ECO:0000313" key="3">
    <source>
        <dbReference type="EMBL" id="STC69227.1"/>
    </source>
</evidence>
<evidence type="ECO:0000256" key="1">
    <source>
        <dbReference type="SAM" id="Phobius"/>
    </source>
</evidence>
<accession>A0A376CLY5</accession>
<feature type="transmembrane region" description="Helical" evidence="1">
    <location>
        <begin position="21"/>
        <end position="42"/>
    </location>
</feature>
<organism evidence="3 4">
    <name type="scientific">Corynebacterium pilosum</name>
    <dbReference type="NCBI Taxonomy" id="35756"/>
    <lineage>
        <taxon>Bacteria</taxon>
        <taxon>Bacillati</taxon>
        <taxon>Actinomycetota</taxon>
        <taxon>Actinomycetes</taxon>
        <taxon>Mycobacteriales</taxon>
        <taxon>Corynebacteriaceae</taxon>
        <taxon>Corynebacterium</taxon>
    </lineage>
</organism>
<feature type="domain" description="DUF3566" evidence="2">
    <location>
        <begin position="5"/>
        <end position="111"/>
    </location>
</feature>
<sequence>MASRDVEISRVSPKTAFKIGLIMGLIGMVVWLIAVTIVYIGLDGAGIVDQVNSLIGGVGGDQGVGYGLVFSAAGLVGVIGTVMMAVLSPLIAVIYNAVADLLGGITVTLTDTNSSKKQKTKNA</sequence>
<protein>
    <submittedName>
        <fullName evidence="3">Hypothetical membrane protein</fullName>
    </submittedName>
</protein>
<proteinExistence type="predicted"/>
<evidence type="ECO:0000259" key="2">
    <source>
        <dbReference type="Pfam" id="PF12089"/>
    </source>
</evidence>
<dbReference type="Proteomes" id="UP000254467">
    <property type="component" value="Unassembled WGS sequence"/>
</dbReference>
<reference evidence="3 4" key="1">
    <citation type="submission" date="2018-06" db="EMBL/GenBank/DDBJ databases">
        <authorList>
            <consortium name="Pathogen Informatics"/>
            <person name="Doyle S."/>
        </authorList>
    </citation>
    <scope>NUCLEOTIDE SEQUENCE [LARGE SCALE GENOMIC DNA]</scope>
    <source>
        <strain evidence="3 4">NCTC11862</strain>
    </source>
</reference>
<dbReference type="EMBL" id="UFXQ01000001">
    <property type="protein sequence ID" value="STC69227.1"/>
    <property type="molecule type" value="Genomic_DNA"/>
</dbReference>
<dbReference type="OrthoDB" id="3240216at2"/>
<keyword evidence="4" id="KW-1185">Reference proteome</keyword>
<dbReference type="AlphaFoldDB" id="A0A376CLY5"/>
<evidence type="ECO:0000313" key="4">
    <source>
        <dbReference type="Proteomes" id="UP000254467"/>
    </source>
</evidence>
<dbReference type="STRING" id="35756.GCA_001044155_00022"/>